<dbReference type="PROSITE" id="PS50066">
    <property type="entry name" value="MADS_BOX_2"/>
    <property type="match status" value="1"/>
</dbReference>
<keyword evidence="2" id="KW-0805">Transcription regulation</keyword>
<dbReference type="Pfam" id="PF01486">
    <property type="entry name" value="K-box"/>
    <property type="match status" value="1"/>
</dbReference>
<evidence type="ECO:0000256" key="5">
    <source>
        <dbReference type="ARBA" id="ARBA00023242"/>
    </source>
</evidence>
<comment type="subcellular location">
    <subcellularLocation>
        <location evidence="1">Nucleus</location>
    </subcellularLocation>
</comment>
<feature type="domain" description="K-box" evidence="8">
    <location>
        <begin position="84"/>
        <end position="174"/>
    </location>
</feature>
<evidence type="ECO:0000256" key="6">
    <source>
        <dbReference type="SAM" id="Coils"/>
    </source>
</evidence>
<evidence type="ECO:0000259" key="8">
    <source>
        <dbReference type="PROSITE" id="PS51297"/>
    </source>
</evidence>
<evidence type="ECO:0000259" key="7">
    <source>
        <dbReference type="PROSITE" id="PS50066"/>
    </source>
</evidence>
<dbReference type="EMBL" id="MN832812">
    <property type="protein sequence ID" value="QOC69188.1"/>
    <property type="molecule type" value="mRNA"/>
</dbReference>
<dbReference type="InterPro" id="IPR036879">
    <property type="entry name" value="TF_MADSbox_sf"/>
</dbReference>
<sequence>MGRGKIEIKRIENKTNRQVTYSKRRAGIMKKAQELSVLCDAEVSLIMFSSSGRCVDFITPTISHKDFYDKYQKITGADLWKSQYDRMQQELKTLLEKNKRLRREIGQRIGEDLDDLSIQELRSLEQDLRNTEKVVRLRKFSLLSSQGDTQKKKVKQLAQINGSLWQEYRESLEEEYAVANGLELGNGVAPHIFSFRLQPSQPNLHDEEEYEIHGLRPA</sequence>
<keyword evidence="5" id="KW-0539">Nucleus</keyword>
<dbReference type="PANTHER" id="PTHR48019">
    <property type="entry name" value="SERUM RESPONSE FACTOR HOMOLOG"/>
    <property type="match status" value="1"/>
</dbReference>
<dbReference type="Gene3D" id="3.40.1810.10">
    <property type="entry name" value="Transcription factor, MADS-box"/>
    <property type="match status" value="1"/>
</dbReference>
<dbReference type="PROSITE" id="PS00350">
    <property type="entry name" value="MADS_BOX_1"/>
    <property type="match status" value="1"/>
</dbReference>
<accession>A0A7L7T493</accession>
<dbReference type="InterPro" id="IPR050142">
    <property type="entry name" value="MADS-box/MEF2_TF"/>
</dbReference>
<dbReference type="GO" id="GO:0005634">
    <property type="term" value="C:nucleus"/>
    <property type="evidence" value="ECO:0007669"/>
    <property type="project" value="UniProtKB-SubCell"/>
</dbReference>
<keyword evidence="4" id="KW-0804">Transcription</keyword>
<organism evidence="9">
    <name type="scientific">Ranunculus glacialis</name>
    <name type="common">Glacier buttercup</name>
    <dbReference type="NCBI Taxonomy" id="235900"/>
    <lineage>
        <taxon>Eukaryota</taxon>
        <taxon>Viridiplantae</taxon>
        <taxon>Streptophyta</taxon>
        <taxon>Embryophyta</taxon>
        <taxon>Tracheophyta</taxon>
        <taxon>Spermatophyta</taxon>
        <taxon>Magnoliopsida</taxon>
        <taxon>Ranunculales</taxon>
        <taxon>Ranunculaceae</taxon>
        <taxon>Ranunculoideae</taxon>
        <taxon>Ranunculeae</taxon>
        <taxon>Ranunculus</taxon>
    </lineage>
</organism>
<name>A0A7L7T493_RANGL</name>
<feature type="coiled-coil region" evidence="6">
    <location>
        <begin position="77"/>
        <end position="104"/>
    </location>
</feature>
<dbReference type="PROSITE" id="PS51297">
    <property type="entry name" value="K_BOX"/>
    <property type="match status" value="1"/>
</dbReference>
<evidence type="ECO:0000256" key="4">
    <source>
        <dbReference type="ARBA" id="ARBA00023163"/>
    </source>
</evidence>
<dbReference type="CDD" id="cd00265">
    <property type="entry name" value="MADS_MEF2_like"/>
    <property type="match status" value="1"/>
</dbReference>
<keyword evidence="6" id="KW-0175">Coiled coil</keyword>
<evidence type="ECO:0000313" key="9">
    <source>
        <dbReference type="EMBL" id="QOC69188.1"/>
    </source>
</evidence>
<dbReference type="AlphaFoldDB" id="A0A7L7T493"/>
<dbReference type="Pfam" id="PF00319">
    <property type="entry name" value="SRF-TF"/>
    <property type="match status" value="1"/>
</dbReference>
<dbReference type="PRINTS" id="PR00404">
    <property type="entry name" value="MADSDOMAIN"/>
</dbReference>
<dbReference type="InterPro" id="IPR033896">
    <property type="entry name" value="MEF2-like_N"/>
</dbReference>
<dbReference type="SMART" id="SM00432">
    <property type="entry name" value="MADS"/>
    <property type="match status" value="1"/>
</dbReference>
<dbReference type="InterPro" id="IPR002100">
    <property type="entry name" value="TF_MADSbox"/>
</dbReference>
<dbReference type="InterPro" id="IPR002487">
    <property type="entry name" value="TF_Kbox"/>
</dbReference>
<keyword evidence="3" id="KW-0238">DNA-binding</keyword>
<evidence type="ECO:0000256" key="2">
    <source>
        <dbReference type="ARBA" id="ARBA00023015"/>
    </source>
</evidence>
<evidence type="ECO:0000256" key="3">
    <source>
        <dbReference type="ARBA" id="ARBA00023125"/>
    </source>
</evidence>
<dbReference type="GO" id="GO:0000977">
    <property type="term" value="F:RNA polymerase II transcription regulatory region sequence-specific DNA binding"/>
    <property type="evidence" value="ECO:0007669"/>
    <property type="project" value="InterPro"/>
</dbReference>
<feature type="domain" description="MADS-box" evidence="7">
    <location>
        <begin position="1"/>
        <end position="61"/>
    </location>
</feature>
<protein>
    <submittedName>
        <fullName evidence="9">MADS transcription factor AP3-1</fullName>
    </submittedName>
</protein>
<proteinExistence type="evidence at transcript level"/>
<dbReference type="GO" id="GO:0046983">
    <property type="term" value="F:protein dimerization activity"/>
    <property type="evidence" value="ECO:0007669"/>
    <property type="project" value="InterPro"/>
</dbReference>
<dbReference type="GO" id="GO:0045944">
    <property type="term" value="P:positive regulation of transcription by RNA polymerase II"/>
    <property type="evidence" value="ECO:0007669"/>
    <property type="project" value="InterPro"/>
</dbReference>
<dbReference type="GO" id="GO:0003700">
    <property type="term" value="F:DNA-binding transcription factor activity"/>
    <property type="evidence" value="ECO:0007669"/>
    <property type="project" value="InterPro"/>
</dbReference>
<reference evidence="9" key="1">
    <citation type="submission" date="2019-12" db="EMBL/GenBank/DDBJ databases">
        <authorList>
            <person name="Duan X."/>
            <person name="Zhao C."/>
            <person name="Zhang R."/>
            <person name="Jiang Y."/>
            <person name="Shan H."/>
            <person name="Kong H."/>
        </authorList>
    </citation>
    <scope>NUCLEOTIDE SEQUENCE</scope>
</reference>
<dbReference type="SUPFAM" id="SSF55455">
    <property type="entry name" value="SRF-like"/>
    <property type="match status" value="1"/>
</dbReference>
<evidence type="ECO:0000256" key="1">
    <source>
        <dbReference type="ARBA" id="ARBA00004123"/>
    </source>
</evidence>
<gene>
    <name evidence="9" type="primary">AP3-1</name>
</gene>